<dbReference type="GO" id="GO:0007165">
    <property type="term" value="P:signal transduction"/>
    <property type="evidence" value="ECO:0007669"/>
    <property type="project" value="UniProtKB-ARBA"/>
</dbReference>
<organism evidence="11 12">
    <name type="scientific">Pseudoduganella violacea</name>
    <dbReference type="NCBI Taxonomy" id="1715466"/>
    <lineage>
        <taxon>Bacteria</taxon>
        <taxon>Pseudomonadati</taxon>
        <taxon>Pseudomonadota</taxon>
        <taxon>Betaproteobacteria</taxon>
        <taxon>Burkholderiales</taxon>
        <taxon>Oxalobacteraceae</taxon>
        <taxon>Telluria group</taxon>
        <taxon>Pseudoduganella</taxon>
    </lineage>
</organism>
<dbReference type="Pfam" id="PF13185">
    <property type="entry name" value="GAF_2"/>
    <property type="match status" value="1"/>
</dbReference>
<dbReference type="FunFam" id="3.30.70.270:FF:000001">
    <property type="entry name" value="Diguanylate cyclase domain protein"/>
    <property type="match status" value="1"/>
</dbReference>
<dbReference type="Pfam" id="PF00990">
    <property type="entry name" value="GGDEF"/>
    <property type="match status" value="1"/>
</dbReference>
<dbReference type="SMART" id="SM00267">
    <property type="entry name" value="GGDEF"/>
    <property type="match status" value="1"/>
</dbReference>
<dbReference type="PROSITE" id="PS50839">
    <property type="entry name" value="CHASE"/>
    <property type="match status" value="1"/>
</dbReference>
<dbReference type="Gene3D" id="3.30.70.270">
    <property type="match status" value="1"/>
</dbReference>
<dbReference type="CDD" id="cd01949">
    <property type="entry name" value="GGDEF"/>
    <property type="match status" value="1"/>
</dbReference>
<comment type="caution">
    <text evidence="11">The sequence shown here is derived from an EMBL/GenBank/DDBJ whole genome shotgun (WGS) entry which is preliminary data.</text>
</comment>
<keyword evidence="3 8" id="KW-0812">Transmembrane</keyword>
<dbReference type="SMART" id="SM01079">
    <property type="entry name" value="CHASE"/>
    <property type="match status" value="1"/>
</dbReference>
<comment type="subcellular location">
    <subcellularLocation>
        <location evidence="1">Membrane</location>
    </subcellularLocation>
</comment>
<dbReference type="SUPFAM" id="SSF55785">
    <property type="entry name" value="PYP-like sensor domain (PAS domain)"/>
    <property type="match status" value="2"/>
</dbReference>
<dbReference type="PANTHER" id="PTHR45138">
    <property type="entry name" value="REGULATORY COMPONENTS OF SENSORY TRANSDUCTION SYSTEM"/>
    <property type="match status" value="1"/>
</dbReference>
<dbReference type="SMART" id="SM00065">
    <property type="entry name" value="GAF"/>
    <property type="match status" value="1"/>
</dbReference>
<feature type="transmembrane region" description="Helical" evidence="8">
    <location>
        <begin position="20"/>
        <end position="40"/>
    </location>
</feature>
<dbReference type="PANTHER" id="PTHR45138:SF9">
    <property type="entry name" value="DIGUANYLATE CYCLASE DGCM-RELATED"/>
    <property type="match status" value="1"/>
</dbReference>
<evidence type="ECO:0000259" key="9">
    <source>
        <dbReference type="PROSITE" id="PS50839"/>
    </source>
</evidence>
<dbReference type="Pfam" id="PF13188">
    <property type="entry name" value="PAS_8"/>
    <property type="match status" value="1"/>
</dbReference>
<protein>
    <recommendedName>
        <fullName evidence="2">diguanylate cyclase</fullName>
        <ecNumber evidence="2">2.7.7.65</ecNumber>
    </recommendedName>
</protein>
<reference evidence="11 12" key="1">
    <citation type="submission" date="2020-08" db="EMBL/GenBank/DDBJ databases">
        <title>Genomic Encyclopedia of Type Strains, Phase III (KMG-III): the genomes of soil and plant-associated and newly described type strains.</title>
        <authorList>
            <person name="Whitman W."/>
        </authorList>
    </citation>
    <scope>NUCLEOTIDE SEQUENCE [LARGE SCALE GENOMIC DNA]</scope>
    <source>
        <strain evidence="11 12">CECT 8897</strain>
    </source>
</reference>
<dbReference type="Proteomes" id="UP000541535">
    <property type="component" value="Unassembled WGS sequence"/>
</dbReference>
<dbReference type="RefSeq" id="WP_183442074.1">
    <property type="nucleotide sequence ID" value="NZ_JACHXD010000009.1"/>
</dbReference>
<evidence type="ECO:0000259" key="10">
    <source>
        <dbReference type="PROSITE" id="PS50887"/>
    </source>
</evidence>
<feature type="compositionally biased region" description="Low complexity" evidence="7">
    <location>
        <begin position="1003"/>
        <end position="1015"/>
    </location>
</feature>
<evidence type="ECO:0000256" key="7">
    <source>
        <dbReference type="SAM" id="MobiDB-lite"/>
    </source>
</evidence>
<accession>A0A7W5BDM0</accession>
<sequence length="1040" mass="113045">MDTPAHPSLRDRLLHGLLRPGVLAALVLAVCSATTCALWLGARADAEREAETDFNHRVRELINSMAQRMQTYVQVLYGVQGLFASAGSVDREAFRIYVAGQELNQHFPGVQGVGFMRWVPGSAREAHIAAVRAEGFPDYTITPAGLRPHYAPVLYLEPFSGSNLRAFGFDPMSEPMRRVTLEQARDSGLPAMTGRLRLVQEKNAPGQAGFLVLLPVYRKGMPQQTLAQRRAAIEGWVYAPFRMGDLMAGIGGERGASLDVEIYDGNSVDPAQRMYDSAPAEPAPGEPAAMARQTTQQISVANHRWTVRIAALPESYSLRDEKTQLIGIAGLMLSVLMALLAWLLAQSRARAGLALQHSRELAAELQEGQASMQALADSAQRSQAMLRSILDSTIDGILVDDCRGTVLNVNRRFRQLWNVPEQMDGQSDGPILMAHVAGQLEQAEPFLEAGKQPHRDNEERQALLNLKDGRVLEQFTRTLRLGSGQARLWSFRDITERTQIDQREQTRRQVLELLATGAPLQTILESVVLGIEADNPSMLCSILLLDPEGSRLLVGAAPSLPAFFNAAIHGQPVMLGNGACGQAVAANCRVIVENIQTDPLWLRHRDLARRAGVGACWSDPIRSSSGTVLGAFAIYSRLPQRPSPANITLIEQAAHLAGIAIEQAQAAQALRVEEARFRSLYDNAPVALWEQDWSEVRARLVELEMSGVEDIPAYLHHNPSQLKQLASLVRITDLNAAALQQVGALPGHKDLSALSLAQNFDHSALPAFARALTALAQGAHLFACESSFRRLDGVARQNELTLLVMPGHAHSLDFVIVSTVDITERKRLNDELLLLATTDFLTGLPNRREFMARLDDEQARLQRDVGERTAVVMLDLDHFKRINDEHGHAAGDAVLRHLATLMRDSQRKIDMLGRVGGEEFAVLLPGADLAAAASYAERLRQRIASTPLLLSEQEFTVTVSVGIAAMDALDASGDAALIRADKALYRAKRGGRNRVEVAGRDSAAAPAEAETKAGAEAGGETGGEAAKEADRPGHPPAASA</sequence>
<dbReference type="InterPro" id="IPR035965">
    <property type="entry name" value="PAS-like_dom_sf"/>
</dbReference>
<dbReference type="NCBIfam" id="TIGR00254">
    <property type="entry name" value="GGDEF"/>
    <property type="match status" value="1"/>
</dbReference>
<dbReference type="InterPro" id="IPR003018">
    <property type="entry name" value="GAF"/>
</dbReference>
<dbReference type="Gene3D" id="3.30.450.350">
    <property type="entry name" value="CHASE domain"/>
    <property type="match status" value="1"/>
</dbReference>
<feature type="domain" description="CHASE" evidence="9">
    <location>
        <begin position="85"/>
        <end position="308"/>
    </location>
</feature>
<dbReference type="AlphaFoldDB" id="A0A7W5BDM0"/>
<dbReference type="GO" id="GO:0005886">
    <property type="term" value="C:plasma membrane"/>
    <property type="evidence" value="ECO:0007669"/>
    <property type="project" value="TreeGrafter"/>
</dbReference>
<dbReference type="SUPFAM" id="SSF55781">
    <property type="entry name" value="GAF domain-like"/>
    <property type="match status" value="1"/>
</dbReference>
<evidence type="ECO:0000313" key="12">
    <source>
        <dbReference type="Proteomes" id="UP000541535"/>
    </source>
</evidence>
<dbReference type="InterPro" id="IPR029787">
    <property type="entry name" value="Nucleotide_cyclase"/>
</dbReference>
<feature type="transmembrane region" description="Helical" evidence="8">
    <location>
        <begin position="325"/>
        <end position="345"/>
    </location>
</feature>
<dbReference type="Gene3D" id="3.30.450.20">
    <property type="entry name" value="PAS domain"/>
    <property type="match status" value="2"/>
</dbReference>
<dbReference type="GO" id="GO:0052621">
    <property type="term" value="F:diguanylate cyclase activity"/>
    <property type="evidence" value="ECO:0007669"/>
    <property type="project" value="UniProtKB-EC"/>
</dbReference>
<dbReference type="InterPro" id="IPR043128">
    <property type="entry name" value="Rev_trsase/Diguanyl_cyclase"/>
</dbReference>
<dbReference type="PROSITE" id="PS50887">
    <property type="entry name" value="GGDEF"/>
    <property type="match status" value="1"/>
</dbReference>
<keyword evidence="12" id="KW-1185">Reference proteome</keyword>
<feature type="domain" description="GGDEF" evidence="10">
    <location>
        <begin position="867"/>
        <end position="1000"/>
    </location>
</feature>
<dbReference type="InterPro" id="IPR050469">
    <property type="entry name" value="Diguanylate_Cyclase"/>
</dbReference>
<dbReference type="EMBL" id="JACHXD010000009">
    <property type="protein sequence ID" value="MBB3120330.1"/>
    <property type="molecule type" value="Genomic_DNA"/>
</dbReference>
<evidence type="ECO:0000256" key="6">
    <source>
        <dbReference type="ARBA" id="ARBA00034247"/>
    </source>
</evidence>
<evidence type="ECO:0000313" key="11">
    <source>
        <dbReference type="EMBL" id="MBB3120330.1"/>
    </source>
</evidence>
<dbReference type="EC" id="2.7.7.65" evidence="2"/>
<dbReference type="InterPro" id="IPR029016">
    <property type="entry name" value="GAF-like_dom_sf"/>
</dbReference>
<name>A0A7W5BDM0_9BURK</name>
<dbReference type="InterPro" id="IPR042240">
    <property type="entry name" value="CHASE_sf"/>
</dbReference>
<proteinExistence type="predicted"/>
<dbReference type="SUPFAM" id="SSF55073">
    <property type="entry name" value="Nucleotide cyclase"/>
    <property type="match status" value="1"/>
</dbReference>
<evidence type="ECO:0000256" key="5">
    <source>
        <dbReference type="ARBA" id="ARBA00023136"/>
    </source>
</evidence>
<dbReference type="InterPro" id="IPR000014">
    <property type="entry name" value="PAS"/>
</dbReference>
<dbReference type="GO" id="GO:1902201">
    <property type="term" value="P:negative regulation of bacterial-type flagellum-dependent cell motility"/>
    <property type="evidence" value="ECO:0007669"/>
    <property type="project" value="TreeGrafter"/>
</dbReference>
<evidence type="ECO:0000256" key="4">
    <source>
        <dbReference type="ARBA" id="ARBA00022989"/>
    </source>
</evidence>
<keyword evidence="4 8" id="KW-1133">Transmembrane helix</keyword>
<evidence type="ECO:0000256" key="2">
    <source>
        <dbReference type="ARBA" id="ARBA00012528"/>
    </source>
</evidence>
<dbReference type="InterPro" id="IPR000160">
    <property type="entry name" value="GGDEF_dom"/>
</dbReference>
<dbReference type="InterPro" id="IPR006189">
    <property type="entry name" value="CHASE_dom"/>
</dbReference>
<dbReference type="Pfam" id="PF03924">
    <property type="entry name" value="CHASE"/>
    <property type="match status" value="1"/>
</dbReference>
<dbReference type="GO" id="GO:0043709">
    <property type="term" value="P:cell adhesion involved in single-species biofilm formation"/>
    <property type="evidence" value="ECO:0007669"/>
    <property type="project" value="TreeGrafter"/>
</dbReference>
<evidence type="ECO:0000256" key="8">
    <source>
        <dbReference type="SAM" id="Phobius"/>
    </source>
</evidence>
<gene>
    <name evidence="11" type="ORF">FHS03_003394</name>
</gene>
<evidence type="ECO:0000256" key="3">
    <source>
        <dbReference type="ARBA" id="ARBA00022692"/>
    </source>
</evidence>
<keyword evidence="5 8" id="KW-0472">Membrane</keyword>
<comment type="catalytic activity">
    <reaction evidence="6">
        <text>2 GTP = 3',3'-c-di-GMP + 2 diphosphate</text>
        <dbReference type="Rhea" id="RHEA:24898"/>
        <dbReference type="ChEBI" id="CHEBI:33019"/>
        <dbReference type="ChEBI" id="CHEBI:37565"/>
        <dbReference type="ChEBI" id="CHEBI:58805"/>
        <dbReference type="EC" id="2.7.7.65"/>
    </reaction>
</comment>
<feature type="region of interest" description="Disordered" evidence="7">
    <location>
        <begin position="996"/>
        <end position="1040"/>
    </location>
</feature>
<dbReference type="Gene3D" id="3.30.450.40">
    <property type="match status" value="1"/>
</dbReference>
<evidence type="ECO:0000256" key="1">
    <source>
        <dbReference type="ARBA" id="ARBA00004370"/>
    </source>
</evidence>